<accession>A0A6A5XB29</accession>
<keyword evidence="2" id="KW-1185">Reference proteome</keyword>
<dbReference type="OrthoDB" id="5342184at2759"/>
<name>A0A6A5XB29_9PLEO</name>
<dbReference type="EMBL" id="ML978077">
    <property type="protein sequence ID" value="KAF2010103.1"/>
    <property type="molecule type" value="Genomic_DNA"/>
</dbReference>
<gene>
    <name evidence="1" type="ORF">BU24DRAFT_444743</name>
</gene>
<reference evidence="1" key="1">
    <citation type="journal article" date="2020" name="Stud. Mycol.">
        <title>101 Dothideomycetes genomes: a test case for predicting lifestyles and emergence of pathogens.</title>
        <authorList>
            <person name="Haridas S."/>
            <person name="Albert R."/>
            <person name="Binder M."/>
            <person name="Bloem J."/>
            <person name="Labutti K."/>
            <person name="Salamov A."/>
            <person name="Andreopoulos B."/>
            <person name="Baker S."/>
            <person name="Barry K."/>
            <person name="Bills G."/>
            <person name="Bluhm B."/>
            <person name="Cannon C."/>
            <person name="Castanera R."/>
            <person name="Culley D."/>
            <person name="Daum C."/>
            <person name="Ezra D."/>
            <person name="Gonzalez J."/>
            <person name="Henrissat B."/>
            <person name="Kuo A."/>
            <person name="Liang C."/>
            <person name="Lipzen A."/>
            <person name="Lutzoni F."/>
            <person name="Magnuson J."/>
            <person name="Mondo S."/>
            <person name="Nolan M."/>
            <person name="Ohm R."/>
            <person name="Pangilinan J."/>
            <person name="Park H.-J."/>
            <person name="Ramirez L."/>
            <person name="Alfaro M."/>
            <person name="Sun H."/>
            <person name="Tritt A."/>
            <person name="Yoshinaga Y."/>
            <person name="Zwiers L.-H."/>
            <person name="Turgeon B."/>
            <person name="Goodwin S."/>
            <person name="Spatafora J."/>
            <person name="Crous P."/>
            <person name="Grigoriev I."/>
        </authorList>
    </citation>
    <scope>NUCLEOTIDE SEQUENCE</scope>
    <source>
        <strain evidence="1">CBS 175.79</strain>
    </source>
</reference>
<dbReference type="RefSeq" id="XP_033378442.1">
    <property type="nucleotide sequence ID" value="XM_033530652.1"/>
</dbReference>
<protein>
    <recommendedName>
        <fullName evidence="3">Cell surface spherulin 4-like protein</fullName>
    </recommendedName>
</protein>
<evidence type="ECO:0008006" key="3">
    <source>
        <dbReference type="Google" id="ProtNLM"/>
    </source>
</evidence>
<dbReference type="Proteomes" id="UP000799778">
    <property type="component" value="Unassembled WGS sequence"/>
</dbReference>
<evidence type="ECO:0000313" key="1">
    <source>
        <dbReference type="EMBL" id="KAF2010103.1"/>
    </source>
</evidence>
<dbReference type="InterPro" id="IPR021986">
    <property type="entry name" value="Spherulin4"/>
</dbReference>
<dbReference type="GeneID" id="54288049"/>
<organism evidence="1 2">
    <name type="scientific">Aaosphaeria arxii CBS 175.79</name>
    <dbReference type="NCBI Taxonomy" id="1450172"/>
    <lineage>
        <taxon>Eukaryota</taxon>
        <taxon>Fungi</taxon>
        <taxon>Dikarya</taxon>
        <taxon>Ascomycota</taxon>
        <taxon>Pezizomycotina</taxon>
        <taxon>Dothideomycetes</taxon>
        <taxon>Pleosporomycetidae</taxon>
        <taxon>Pleosporales</taxon>
        <taxon>Pleosporales incertae sedis</taxon>
        <taxon>Aaosphaeria</taxon>
    </lineage>
</organism>
<proteinExistence type="predicted"/>
<sequence>MAVEPQNINATVAQPPQSKPKANVLLPLYIYPAPGAWDPLYGALSLHRSVKFTIIVNPSSGPGAPPWWPNPDYVREVPRLNAQPNAETVGYVKIDYCRRPLADVYADIDAYAKWSTDSRYPGLGVKGIFFDETPNRFTPEVAAYLNTITQRAKETAGLAGNRLVIHNPGTAVDATLAQPGPDLTTVVEDSFANYRTDDYQRWLATSPYNRTRSSYMVHSVPKCEVSALTHELRDRAEYLFVTDLTQAFYESFGPSWAEFVAAVAREDTQCSA</sequence>
<dbReference type="Pfam" id="PF12138">
    <property type="entry name" value="Spherulin4"/>
    <property type="match status" value="1"/>
</dbReference>
<evidence type="ECO:0000313" key="2">
    <source>
        <dbReference type="Proteomes" id="UP000799778"/>
    </source>
</evidence>
<dbReference type="PANTHER" id="PTHR35040:SF9">
    <property type="entry name" value="4-LIKE CELL SURFACE PROTEIN, PUTATIVE (AFU_ORTHOLOGUE AFUA_4G14080)-RELATED"/>
    <property type="match status" value="1"/>
</dbReference>
<dbReference type="AlphaFoldDB" id="A0A6A5XB29"/>
<dbReference type="PANTHER" id="PTHR35040">
    <property type="match status" value="1"/>
</dbReference>